<evidence type="ECO:0000259" key="7">
    <source>
        <dbReference type="PROSITE" id="PS51294"/>
    </source>
</evidence>
<reference evidence="8 9" key="1">
    <citation type="submission" date="2021-05" db="EMBL/GenBank/DDBJ databases">
        <title>Genome Assembly of Synthetic Allotetraploid Brassica napus Reveals Homoeologous Exchanges between Subgenomes.</title>
        <authorList>
            <person name="Davis J.T."/>
        </authorList>
    </citation>
    <scope>NUCLEOTIDE SEQUENCE [LARGE SCALE GENOMIC DNA]</scope>
    <source>
        <strain evidence="9">cv. Da-Ae</strain>
        <tissue evidence="8">Seedling</tissue>
    </source>
</reference>
<feature type="compositionally biased region" description="Polar residues" evidence="6">
    <location>
        <begin position="421"/>
        <end position="434"/>
    </location>
</feature>
<evidence type="ECO:0000256" key="4">
    <source>
        <dbReference type="ARBA" id="ARBA00023163"/>
    </source>
</evidence>
<keyword evidence="2" id="KW-0805">Transcription regulation</keyword>
<dbReference type="PANTHER" id="PTHR31003">
    <property type="entry name" value="MYB FAMILY TRANSCRIPTION FACTOR"/>
    <property type="match status" value="1"/>
</dbReference>
<keyword evidence="9" id="KW-1185">Reference proteome</keyword>
<evidence type="ECO:0000256" key="2">
    <source>
        <dbReference type="ARBA" id="ARBA00023015"/>
    </source>
</evidence>
<evidence type="ECO:0000313" key="9">
    <source>
        <dbReference type="Proteomes" id="UP000824890"/>
    </source>
</evidence>
<feature type="compositionally biased region" description="Basic residues" evidence="6">
    <location>
        <begin position="313"/>
        <end position="323"/>
    </location>
</feature>
<comment type="subcellular location">
    <subcellularLocation>
        <location evidence="1">Nucleus</location>
    </subcellularLocation>
</comment>
<evidence type="ECO:0000256" key="5">
    <source>
        <dbReference type="ARBA" id="ARBA00023242"/>
    </source>
</evidence>
<dbReference type="InterPro" id="IPR044787">
    <property type="entry name" value="HHO5-like"/>
</dbReference>
<dbReference type="PROSITE" id="PS51294">
    <property type="entry name" value="HTH_MYB"/>
    <property type="match status" value="1"/>
</dbReference>
<keyword evidence="3" id="KW-0238">DNA-binding</keyword>
<evidence type="ECO:0000256" key="1">
    <source>
        <dbReference type="ARBA" id="ARBA00004123"/>
    </source>
</evidence>
<dbReference type="NCBIfam" id="TIGR01557">
    <property type="entry name" value="myb_SHAQKYF"/>
    <property type="match status" value="1"/>
</dbReference>
<accession>A0ABQ8AN90</accession>
<feature type="non-terminal residue" evidence="8">
    <location>
        <position position="1"/>
    </location>
</feature>
<dbReference type="Pfam" id="PF00249">
    <property type="entry name" value="Myb_DNA-binding"/>
    <property type="match status" value="1"/>
</dbReference>
<dbReference type="Pfam" id="PF26575">
    <property type="entry name" value="HHO5_N"/>
    <property type="match status" value="1"/>
</dbReference>
<gene>
    <name evidence="8" type="ORF">HID58_056463</name>
</gene>
<dbReference type="InterPro" id="IPR009057">
    <property type="entry name" value="Homeodomain-like_sf"/>
</dbReference>
<organism evidence="8 9">
    <name type="scientific">Brassica napus</name>
    <name type="common">Rape</name>
    <dbReference type="NCBI Taxonomy" id="3708"/>
    <lineage>
        <taxon>Eukaryota</taxon>
        <taxon>Viridiplantae</taxon>
        <taxon>Streptophyta</taxon>
        <taxon>Embryophyta</taxon>
        <taxon>Tracheophyta</taxon>
        <taxon>Spermatophyta</taxon>
        <taxon>Magnoliopsida</taxon>
        <taxon>eudicotyledons</taxon>
        <taxon>Gunneridae</taxon>
        <taxon>Pentapetalae</taxon>
        <taxon>rosids</taxon>
        <taxon>malvids</taxon>
        <taxon>Brassicales</taxon>
        <taxon>Brassicaceae</taxon>
        <taxon>Brassiceae</taxon>
        <taxon>Brassica</taxon>
    </lineage>
</organism>
<protein>
    <recommendedName>
        <fullName evidence="7">HTH myb-type domain-containing protein</fullName>
    </recommendedName>
</protein>
<name>A0ABQ8AN90_BRANA</name>
<evidence type="ECO:0000256" key="6">
    <source>
        <dbReference type="SAM" id="MobiDB-lite"/>
    </source>
</evidence>
<dbReference type="Gene3D" id="1.10.10.60">
    <property type="entry name" value="Homeodomain-like"/>
    <property type="match status" value="1"/>
</dbReference>
<comment type="caution">
    <text evidence="8">The sequence shown here is derived from an EMBL/GenBank/DDBJ whole genome shotgun (WGS) entry which is preliminary data.</text>
</comment>
<dbReference type="PANTHER" id="PTHR31003:SF22">
    <property type="entry name" value="TRANSCRIPTION FACTOR HHO5"/>
    <property type="match status" value="1"/>
</dbReference>
<proteinExistence type="predicted"/>
<dbReference type="Proteomes" id="UP000824890">
    <property type="component" value="Unassembled WGS sequence"/>
</dbReference>
<dbReference type="EMBL" id="JAGKQM010000013">
    <property type="protein sequence ID" value="KAH0894034.1"/>
    <property type="molecule type" value="Genomic_DNA"/>
</dbReference>
<evidence type="ECO:0000313" key="8">
    <source>
        <dbReference type="EMBL" id="KAH0894034.1"/>
    </source>
</evidence>
<dbReference type="InterPro" id="IPR058673">
    <property type="entry name" value="HHO5-like_N"/>
</dbReference>
<feature type="region of interest" description="Disordered" evidence="6">
    <location>
        <begin position="244"/>
        <end position="334"/>
    </location>
</feature>
<feature type="region of interest" description="Disordered" evidence="6">
    <location>
        <begin position="170"/>
        <end position="192"/>
    </location>
</feature>
<feature type="compositionally biased region" description="Basic and acidic residues" evidence="6">
    <location>
        <begin position="296"/>
        <end position="312"/>
    </location>
</feature>
<dbReference type="InterPro" id="IPR001005">
    <property type="entry name" value="SANT/Myb"/>
</dbReference>
<feature type="compositionally biased region" description="Basic residues" evidence="6">
    <location>
        <begin position="178"/>
        <end position="189"/>
    </location>
</feature>
<evidence type="ECO:0000256" key="3">
    <source>
        <dbReference type="ARBA" id="ARBA00023125"/>
    </source>
</evidence>
<sequence length="434" mass="49322">FSMVQTDKDRRMSLNLNLSVYSIAKPLSQFLDEVSRIKDNHSKLSEIDVYVGKLEEERKKIDVFKRELPLCMLLLNEAIERLKEEASSVMMASNGKLDVGQGSKLENDNKKNWMSSAHLWISNSNSTNKEEDRRVTQTCNNLNQGGSFTPFNPPMINCSRTEQNHQFNSRTEQNHQFNKPHHIPKKEQRRRWSQDLHRRFVDALRRIGGSQVATPKQIRDEMKVDGLTNDEVKSHLQKYRMHIRKHPLSSSDQPRETQSLISLSRSGSPQSPLVGRGLFNNNCSHISEDDEEEEKSDGRSWRGDRCRKEQRWGRRGGGRRRLRGGCNDPRPSGRRMRFLRNGDCDSDFAAGSGGLSWGGPRLQPAFLAQSSSSQSLGHEIKLLRRVFSISLLSSCSAQSSLRRPNHGRAHLATVVPPPTRPSSRNPHSPSDNAA</sequence>
<keyword evidence="5" id="KW-0539">Nucleus</keyword>
<dbReference type="SUPFAM" id="SSF46689">
    <property type="entry name" value="Homeodomain-like"/>
    <property type="match status" value="1"/>
</dbReference>
<dbReference type="InterPro" id="IPR017930">
    <property type="entry name" value="Myb_dom"/>
</dbReference>
<dbReference type="InterPro" id="IPR006447">
    <property type="entry name" value="Myb_dom_plants"/>
</dbReference>
<feature type="region of interest" description="Disordered" evidence="6">
    <location>
        <begin position="398"/>
        <end position="434"/>
    </location>
</feature>
<feature type="compositionally biased region" description="Polar residues" evidence="6">
    <location>
        <begin position="248"/>
        <end position="271"/>
    </location>
</feature>
<feature type="non-terminal residue" evidence="8">
    <location>
        <position position="434"/>
    </location>
</feature>
<keyword evidence="4" id="KW-0804">Transcription</keyword>
<feature type="domain" description="HTH myb-type" evidence="7">
    <location>
        <begin position="188"/>
        <end position="244"/>
    </location>
</feature>